<dbReference type="PANTHER" id="PTHR10073:SF47">
    <property type="entry name" value="DNA MISMATCH REPAIR PROTEIN MLH3"/>
    <property type="match status" value="1"/>
</dbReference>
<dbReference type="GO" id="GO:0140664">
    <property type="term" value="F:ATP-dependent DNA damage sensor activity"/>
    <property type="evidence" value="ECO:0007669"/>
    <property type="project" value="InterPro"/>
</dbReference>
<dbReference type="GO" id="GO:0016887">
    <property type="term" value="F:ATP hydrolysis activity"/>
    <property type="evidence" value="ECO:0007669"/>
    <property type="project" value="InterPro"/>
</dbReference>
<dbReference type="SMART" id="SM01340">
    <property type="entry name" value="DNA_mis_repair"/>
    <property type="match status" value="1"/>
</dbReference>
<evidence type="ECO:0000259" key="4">
    <source>
        <dbReference type="SMART" id="SM01340"/>
    </source>
</evidence>
<dbReference type="GO" id="GO:0005524">
    <property type="term" value="F:ATP binding"/>
    <property type="evidence" value="ECO:0007669"/>
    <property type="project" value="InterPro"/>
</dbReference>
<dbReference type="InterPro" id="IPR013507">
    <property type="entry name" value="DNA_mismatch_S5_2-like"/>
</dbReference>
<organism evidence="5 6">
    <name type="scientific">Symbiodinium pilosum</name>
    <name type="common">Dinoflagellate</name>
    <dbReference type="NCBI Taxonomy" id="2952"/>
    <lineage>
        <taxon>Eukaryota</taxon>
        <taxon>Sar</taxon>
        <taxon>Alveolata</taxon>
        <taxon>Dinophyceae</taxon>
        <taxon>Suessiales</taxon>
        <taxon>Symbiodiniaceae</taxon>
        <taxon>Symbiodinium</taxon>
    </lineage>
</organism>
<dbReference type="GO" id="GO:0006298">
    <property type="term" value="P:mismatch repair"/>
    <property type="evidence" value="ECO:0007669"/>
    <property type="project" value="InterPro"/>
</dbReference>
<dbReference type="AlphaFoldDB" id="A0A812XKW8"/>
<protein>
    <submittedName>
        <fullName evidence="5">MutL protein</fullName>
    </submittedName>
</protein>
<evidence type="ECO:0000256" key="1">
    <source>
        <dbReference type="ARBA" id="ARBA00006082"/>
    </source>
</evidence>
<dbReference type="CDD" id="cd00782">
    <property type="entry name" value="MutL_Trans"/>
    <property type="match status" value="1"/>
</dbReference>
<evidence type="ECO:0000256" key="3">
    <source>
        <dbReference type="SAM" id="MobiDB-lite"/>
    </source>
</evidence>
<accession>A0A812XKW8</accession>
<evidence type="ECO:0000256" key="2">
    <source>
        <dbReference type="ARBA" id="ARBA00022763"/>
    </source>
</evidence>
<dbReference type="InterPro" id="IPR038973">
    <property type="entry name" value="MutL/Mlh/Pms-like"/>
</dbReference>
<name>A0A812XKW8_SYMPI</name>
<dbReference type="Gene3D" id="3.30.565.10">
    <property type="entry name" value="Histidine kinase-like ATPase, C-terminal domain"/>
    <property type="match status" value="1"/>
</dbReference>
<dbReference type="GO" id="GO:0032300">
    <property type="term" value="C:mismatch repair complex"/>
    <property type="evidence" value="ECO:0007669"/>
    <property type="project" value="InterPro"/>
</dbReference>
<dbReference type="InterPro" id="IPR020568">
    <property type="entry name" value="Ribosomal_Su5_D2-typ_SF"/>
</dbReference>
<comment type="caution">
    <text evidence="5">The sequence shown here is derived from an EMBL/GenBank/DDBJ whole genome shotgun (WGS) entry which is preliminary data.</text>
</comment>
<dbReference type="OrthoDB" id="429932at2759"/>
<keyword evidence="2" id="KW-0227">DNA damage</keyword>
<dbReference type="GO" id="GO:0030983">
    <property type="term" value="F:mismatched DNA binding"/>
    <property type="evidence" value="ECO:0007669"/>
    <property type="project" value="InterPro"/>
</dbReference>
<gene>
    <name evidence="5" type="primary">mutL</name>
    <name evidence="5" type="ORF">SPIL2461_LOCUS21254</name>
</gene>
<dbReference type="Proteomes" id="UP000649617">
    <property type="component" value="Unassembled WGS sequence"/>
</dbReference>
<dbReference type="Gene3D" id="3.30.230.10">
    <property type="match status" value="1"/>
</dbReference>
<dbReference type="InterPro" id="IPR014721">
    <property type="entry name" value="Ribsml_uS5_D2-typ_fold_subgr"/>
</dbReference>
<dbReference type="InterPro" id="IPR036890">
    <property type="entry name" value="HATPase_C_sf"/>
</dbReference>
<dbReference type="PANTHER" id="PTHR10073">
    <property type="entry name" value="DNA MISMATCH REPAIR PROTEIN MLH, PMS, MUTL"/>
    <property type="match status" value="1"/>
</dbReference>
<dbReference type="SUPFAM" id="SSF54211">
    <property type="entry name" value="Ribosomal protein S5 domain 2-like"/>
    <property type="match status" value="1"/>
</dbReference>
<feature type="region of interest" description="Disordered" evidence="3">
    <location>
        <begin position="783"/>
        <end position="803"/>
    </location>
</feature>
<comment type="similarity">
    <text evidence="1">Belongs to the DNA mismatch repair MutL/HexB family.</text>
</comment>
<reference evidence="5" key="1">
    <citation type="submission" date="2021-02" db="EMBL/GenBank/DDBJ databases">
        <authorList>
            <person name="Dougan E. K."/>
            <person name="Rhodes N."/>
            <person name="Thang M."/>
            <person name="Chan C."/>
        </authorList>
    </citation>
    <scope>NUCLEOTIDE SEQUENCE</scope>
</reference>
<sequence length="835" mass="92642">MDAEPPFEVTLQLSLPNMPDVTTHLHLRHAEWNHEPLLRKDFLVTRECHWDPNSWENTPDVICKSEAAEVLETVQDCQIEFLGLAEEAYGNISVTCRKLLPGTDQNFERLLQNESLIHAKENTELHGQVVLAHTVEEAQEAARQSARAVVLLSENTEGLPRSLPTFLVDLERRPAFLPSGTRILKYSPKLPEAWSRFSKGFDFFQEVHLYLSGEEPWLSTRHRVYEMIKAVSLEGLDGAASETLQRLRKALRISVTKPAKSLFEQIDGATEQEVLQCFKLSDTSQVSQDARRLHEASQCFPLMWDKVQMAGPPYPQVWDGGMRFSELPDIQAWDAFQVHPVCARLSLAFMAAEMSRAPYPNITGDGWSVSAFWDSAFKANPWWLQQHLVDYCLQPDTAVCTSFTVCWGMLLRHVTKLIHPFCDEKARRFPEMPVPEEEFRAKLGCGRLAEVWLLLSDPKLRAGIQVPSPERIAEELLIGSLAAGAADVQVELQESSLGAALTVRDDGAGRGLEVLGQLGEGDALSAVCARCGQVVVRTKVAGQGTMCKIFEDGKVTYLGPSSSPHGGPGTTIRVEGLGKLRQVEVASLRRRLERQVLVRPRVSLRLRCPGKEGDALDLEAEPAMARLEHVLGFGCTRALCRVHSSPANSTCALEGVVSSLDDPQSTDQFMYLYVNGRYVESTPIHESVVRLYAAASLQMQGGKGPASVSSVAAGGAWPLFVLNFQCPDHWVDWAIMPDRSVIQFSNWRQPLRFIHTCLRHVWLGRQCGQEALGSAAQRSCSAPMRVVSHPSSPEKPPAKRRRDFTDQVSLLAHRIANAHMAGVHSGRGGRNVLAA</sequence>
<evidence type="ECO:0000313" key="6">
    <source>
        <dbReference type="Proteomes" id="UP000649617"/>
    </source>
</evidence>
<dbReference type="SUPFAM" id="SSF55874">
    <property type="entry name" value="ATPase domain of HSP90 chaperone/DNA topoisomerase II/histidine kinase"/>
    <property type="match status" value="1"/>
</dbReference>
<dbReference type="Pfam" id="PF01119">
    <property type="entry name" value="DNA_mis_repair"/>
    <property type="match status" value="1"/>
</dbReference>
<proteinExistence type="inferred from homology"/>
<dbReference type="EMBL" id="CAJNIZ010046082">
    <property type="protein sequence ID" value="CAE7739114.1"/>
    <property type="molecule type" value="Genomic_DNA"/>
</dbReference>
<feature type="domain" description="DNA mismatch repair protein S5" evidence="4">
    <location>
        <begin position="627"/>
        <end position="763"/>
    </location>
</feature>
<evidence type="ECO:0000313" key="5">
    <source>
        <dbReference type="EMBL" id="CAE7739114.1"/>
    </source>
</evidence>
<keyword evidence="6" id="KW-1185">Reference proteome</keyword>